<dbReference type="Proteomes" id="UP000317940">
    <property type="component" value="Unassembled WGS sequence"/>
</dbReference>
<evidence type="ECO:0000259" key="2">
    <source>
        <dbReference type="Pfam" id="PF06259"/>
    </source>
</evidence>
<feature type="region of interest" description="Disordered" evidence="1">
    <location>
        <begin position="1"/>
        <end position="40"/>
    </location>
</feature>
<proteinExistence type="predicted"/>
<name>A0A561UFV4_9ACTN</name>
<feature type="domain" description="DUF1023" evidence="2">
    <location>
        <begin position="289"/>
        <end position="463"/>
    </location>
</feature>
<evidence type="ECO:0000256" key="1">
    <source>
        <dbReference type="SAM" id="MobiDB-lite"/>
    </source>
</evidence>
<evidence type="ECO:0000313" key="4">
    <source>
        <dbReference type="Proteomes" id="UP000317940"/>
    </source>
</evidence>
<organism evidence="3 4">
    <name type="scientific">Kitasatospora viridis</name>
    <dbReference type="NCBI Taxonomy" id="281105"/>
    <lineage>
        <taxon>Bacteria</taxon>
        <taxon>Bacillati</taxon>
        <taxon>Actinomycetota</taxon>
        <taxon>Actinomycetes</taxon>
        <taxon>Kitasatosporales</taxon>
        <taxon>Streptomycetaceae</taxon>
        <taxon>Kitasatospora</taxon>
    </lineage>
</organism>
<dbReference type="InterPro" id="IPR010427">
    <property type="entry name" value="DUF1023"/>
</dbReference>
<comment type="caution">
    <text evidence="3">The sequence shown here is derived from an EMBL/GenBank/DDBJ whole genome shotgun (WGS) entry which is preliminary data.</text>
</comment>
<keyword evidence="3" id="KW-0378">Hydrolase</keyword>
<dbReference type="Pfam" id="PF06259">
    <property type="entry name" value="Abhydrolase_8"/>
    <property type="match status" value="1"/>
</dbReference>
<dbReference type="RefSeq" id="WP_145904716.1">
    <property type="nucleotide sequence ID" value="NZ_BAAAMZ010000031.1"/>
</dbReference>
<dbReference type="GO" id="GO:0016787">
    <property type="term" value="F:hydrolase activity"/>
    <property type="evidence" value="ECO:0007669"/>
    <property type="project" value="UniProtKB-KW"/>
</dbReference>
<dbReference type="OrthoDB" id="5969911at2"/>
<protein>
    <submittedName>
        <fullName evidence="3">Alpha/beta hydrolase family protein</fullName>
    </submittedName>
</protein>
<evidence type="ECO:0000313" key="3">
    <source>
        <dbReference type="EMBL" id="TWF98253.1"/>
    </source>
</evidence>
<sequence>MNPAALREADPQALPDCADAHDRLGGELHGGAQDWRTGVRDRAGDPGWLGTAADNCRASLRDSQDRLTAAEDGLRRLGALLRSGAEAVQLARARLVEALDEAAAAGLTVTPEGRLTRPAGERHDPDLAATELEQRIDSALAQADTADRTLAEHLQAHTRAARDGSALATGGYSPVPALTAPDLLAAALPPANATPAEVAAWWRTLPPATQQHLTTTRPDLIGNRDGLPATTRDQANRLLLTAHLADYAGRTSPTPADRTRLTGFRAIQTRLTHSPATPPVLLLALSDQGQGRAALSFGNPDTATNVSAYVPGLGTELKDVGGKDADRAFNVWKAANKADPTRSAASIVWLGYDPPPGLDKADPASLSVMGDGRARAGAANYSRFLAGLRAGHSDGPAHLTALGHSYGSLTVGLSGQTPTGSGADDMILVGSPGTDSDDASRLGVAPGHVWVGAADNDPVTYLPDPVADLTGHSDERWFGRDPASAGFGAKRFEVADGPPHSFSSHSNYLDPSGGSSLTNIGQIVAGHPDKVKGQSFR</sequence>
<dbReference type="EMBL" id="VIWT01000001">
    <property type="protein sequence ID" value="TWF98253.1"/>
    <property type="molecule type" value="Genomic_DNA"/>
</dbReference>
<gene>
    <name evidence="3" type="ORF">FHX73_112059</name>
</gene>
<dbReference type="AlphaFoldDB" id="A0A561UFV4"/>
<reference evidence="3 4" key="1">
    <citation type="submission" date="2019-06" db="EMBL/GenBank/DDBJ databases">
        <title>Sequencing the genomes of 1000 actinobacteria strains.</title>
        <authorList>
            <person name="Klenk H.-P."/>
        </authorList>
    </citation>
    <scope>NUCLEOTIDE SEQUENCE [LARGE SCALE GENOMIC DNA]</scope>
    <source>
        <strain evidence="3 4">DSM 44826</strain>
    </source>
</reference>
<keyword evidence="4" id="KW-1185">Reference proteome</keyword>
<accession>A0A561UFV4</accession>